<sequence length="378" mass="40797">MKKKYLLTPGPVEAPRRVLEAASRPLISHRCGEFSELFKGISRKLGRLFESGQPVVILPSSGTGALECAAVNFLRPGDVFISLSCGVFGDRFREIAARTGARGIYVDAEPGSAPTPEAAAAALRENPGARALLVTHNETSTGVTVPVREIIAALPAEGRPLVLADGVSSVGAIECLPESWGVDVLCTASQKGLITPPGLGLVWLSKRALDELKGRECPSYYFDLKLHLKNMKPDSYANPYTPPVSLYYALDAALDIILAEGAPAWFAKRRRYAEAFAAALEELGYELLVRDRRLRSAGVTAFSAPGDASEVVRKRLSAAGYETAGGQGTLKGKLIRAAHYSDWEMPDMEDILRAFAEAIDNNSDDGYLKTARNIFENR</sequence>
<keyword evidence="3 5" id="KW-0663">Pyridoxal phosphate</keyword>
<name>A0A1B2I4Y2_9BACT</name>
<feature type="binding site" evidence="4">
    <location>
        <position position="336"/>
    </location>
    <ligand>
        <name>substrate</name>
    </ligand>
</feature>
<dbReference type="PIRSF" id="PIRSF000524">
    <property type="entry name" value="SPT"/>
    <property type="match status" value="1"/>
</dbReference>
<evidence type="ECO:0000259" key="8">
    <source>
        <dbReference type="Pfam" id="PF00266"/>
    </source>
</evidence>
<dbReference type="EMBL" id="CP016757">
    <property type="protein sequence ID" value="ANZ44987.1"/>
    <property type="molecule type" value="Genomic_DNA"/>
</dbReference>
<dbReference type="PANTHER" id="PTHR21152:SF40">
    <property type="entry name" value="ALANINE--GLYOXYLATE AMINOTRANSFERASE"/>
    <property type="match status" value="1"/>
</dbReference>
<reference evidence="9" key="1">
    <citation type="submission" date="2016-08" db="EMBL/GenBank/DDBJ databases">
        <title>Complete genome of Cloacibacillus porcorum.</title>
        <authorList>
            <person name="Looft T."/>
            <person name="Bayles D.O."/>
            <person name="Alt D.P."/>
        </authorList>
    </citation>
    <scope>NUCLEOTIDE SEQUENCE [LARGE SCALE GENOMIC DNA]</scope>
    <source>
        <strain evidence="9">CL-84</strain>
    </source>
</reference>
<evidence type="ECO:0000313" key="9">
    <source>
        <dbReference type="EMBL" id="ANZ44987.1"/>
    </source>
</evidence>
<evidence type="ECO:0000256" key="6">
    <source>
        <dbReference type="RuleBase" id="RU004075"/>
    </source>
</evidence>
<feature type="domain" description="Aminotransferase class V" evidence="8">
    <location>
        <begin position="27"/>
        <end position="327"/>
    </location>
</feature>
<dbReference type="InterPro" id="IPR000192">
    <property type="entry name" value="Aminotrans_V_dom"/>
</dbReference>
<evidence type="ECO:0000256" key="4">
    <source>
        <dbReference type="PIRSR" id="PIRSR000524-1"/>
    </source>
</evidence>
<dbReference type="InterPro" id="IPR015424">
    <property type="entry name" value="PyrdxlP-dep_Trfase"/>
</dbReference>
<dbReference type="PROSITE" id="PS00595">
    <property type="entry name" value="AA_TRANSFER_CLASS_5"/>
    <property type="match status" value="1"/>
</dbReference>
<comment type="similarity">
    <text evidence="2 6">Belongs to the class-V pyridoxal-phosphate-dependent aminotransferase family.</text>
</comment>
<gene>
    <name evidence="9" type="ORF">BED41_07795</name>
</gene>
<evidence type="ECO:0000256" key="5">
    <source>
        <dbReference type="PIRSR" id="PIRSR000524-50"/>
    </source>
</evidence>
<dbReference type="InterPro" id="IPR015421">
    <property type="entry name" value="PyrdxlP-dep_Trfase_major"/>
</dbReference>
<dbReference type="GO" id="GO:0019265">
    <property type="term" value="P:glycine biosynthetic process, by transamination of glyoxylate"/>
    <property type="evidence" value="ECO:0007669"/>
    <property type="project" value="TreeGrafter"/>
</dbReference>
<dbReference type="GO" id="GO:0004760">
    <property type="term" value="F:L-serine-pyruvate transaminase activity"/>
    <property type="evidence" value="ECO:0007669"/>
    <property type="project" value="TreeGrafter"/>
</dbReference>
<dbReference type="Pfam" id="PF00266">
    <property type="entry name" value="Aminotran_5"/>
    <property type="match status" value="1"/>
</dbReference>
<dbReference type="AlphaFoldDB" id="A0A1B2I4Y2"/>
<accession>A0A1B2I4Y2</accession>
<dbReference type="Proteomes" id="UP000093044">
    <property type="component" value="Chromosome"/>
</dbReference>
<dbReference type="RefSeq" id="WP_066744626.1">
    <property type="nucleotide sequence ID" value="NZ_CP016757.1"/>
</dbReference>
<dbReference type="GeneID" id="83057752"/>
<dbReference type="PANTHER" id="PTHR21152">
    <property type="entry name" value="AMINOTRANSFERASE CLASS V"/>
    <property type="match status" value="1"/>
</dbReference>
<dbReference type="Gene3D" id="3.90.1150.10">
    <property type="entry name" value="Aspartate Aminotransferase, domain 1"/>
    <property type="match status" value="1"/>
</dbReference>
<evidence type="ECO:0000313" key="10">
    <source>
        <dbReference type="Proteomes" id="UP000093044"/>
    </source>
</evidence>
<proteinExistence type="inferred from homology"/>
<evidence type="ECO:0000256" key="1">
    <source>
        <dbReference type="ARBA" id="ARBA00001933"/>
    </source>
</evidence>
<dbReference type="GO" id="GO:0008453">
    <property type="term" value="F:alanine-glyoxylate transaminase activity"/>
    <property type="evidence" value="ECO:0007669"/>
    <property type="project" value="TreeGrafter"/>
</dbReference>
<dbReference type="SUPFAM" id="SSF53383">
    <property type="entry name" value="PLP-dependent transferases"/>
    <property type="match status" value="1"/>
</dbReference>
<evidence type="ECO:0000256" key="3">
    <source>
        <dbReference type="ARBA" id="ARBA00022898"/>
    </source>
</evidence>
<dbReference type="InterPro" id="IPR015422">
    <property type="entry name" value="PyrdxlP-dep_Trfase_small"/>
</dbReference>
<dbReference type="InterPro" id="IPR024169">
    <property type="entry name" value="SP_NH2Trfase/AEP_transaminase"/>
</dbReference>
<feature type="modified residue" description="N6-(pyridoxal phosphate)lysine" evidence="5">
    <location>
        <position position="191"/>
    </location>
</feature>
<dbReference type="KEGG" id="cpor:BED41_07795"/>
<protein>
    <recommendedName>
        <fullName evidence="8">Aminotransferase class V domain-containing protein</fullName>
    </recommendedName>
</protein>
<organism evidence="9 10">
    <name type="scientific">Cloacibacillus porcorum</name>
    <dbReference type="NCBI Taxonomy" id="1197717"/>
    <lineage>
        <taxon>Bacteria</taxon>
        <taxon>Thermotogati</taxon>
        <taxon>Synergistota</taxon>
        <taxon>Synergistia</taxon>
        <taxon>Synergistales</taxon>
        <taxon>Synergistaceae</taxon>
        <taxon>Cloacibacillus</taxon>
    </lineage>
</organism>
<dbReference type="Gene3D" id="3.40.640.10">
    <property type="entry name" value="Type I PLP-dependent aspartate aminotransferase-like (Major domain)"/>
    <property type="match status" value="1"/>
</dbReference>
<keyword evidence="10" id="KW-1185">Reference proteome</keyword>
<evidence type="ECO:0000256" key="2">
    <source>
        <dbReference type="ARBA" id="ARBA00009236"/>
    </source>
</evidence>
<dbReference type="STRING" id="1197717.BED41_07795"/>
<evidence type="ECO:0000256" key="7">
    <source>
        <dbReference type="RuleBase" id="RU004504"/>
    </source>
</evidence>
<dbReference type="InterPro" id="IPR020578">
    <property type="entry name" value="Aminotrans_V_PyrdxlP_BS"/>
</dbReference>
<comment type="cofactor">
    <cofactor evidence="1 5 7">
        <name>pyridoxal 5'-phosphate</name>
        <dbReference type="ChEBI" id="CHEBI:597326"/>
    </cofactor>
</comment>